<gene>
    <name evidence="2" type="ORF">EAH89_28695</name>
</gene>
<dbReference type="PANTHER" id="PTHR33164:SF43">
    <property type="entry name" value="HTH-TYPE TRANSCRIPTIONAL REPRESSOR YETL"/>
    <property type="match status" value="1"/>
</dbReference>
<dbReference type="AlphaFoldDB" id="A0A502F098"/>
<dbReference type="InterPro" id="IPR036388">
    <property type="entry name" value="WH-like_DNA-bd_sf"/>
</dbReference>
<keyword evidence="3" id="KW-1185">Reference proteome</keyword>
<dbReference type="InterPro" id="IPR039422">
    <property type="entry name" value="MarR/SlyA-like"/>
</dbReference>
<organism evidence="2 3">
    <name type="scientific">Muricoccus nepalensis</name>
    <dbReference type="NCBI Taxonomy" id="1854500"/>
    <lineage>
        <taxon>Bacteria</taxon>
        <taxon>Pseudomonadati</taxon>
        <taxon>Pseudomonadota</taxon>
        <taxon>Alphaproteobacteria</taxon>
        <taxon>Acetobacterales</taxon>
        <taxon>Roseomonadaceae</taxon>
        <taxon>Muricoccus</taxon>
    </lineage>
</organism>
<dbReference type="Pfam" id="PF01047">
    <property type="entry name" value="MarR"/>
    <property type="match status" value="1"/>
</dbReference>
<dbReference type="PANTHER" id="PTHR33164">
    <property type="entry name" value="TRANSCRIPTIONAL REGULATOR, MARR FAMILY"/>
    <property type="match status" value="1"/>
</dbReference>
<dbReference type="GO" id="GO:0003700">
    <property type="term" value="F:DNA-binding transcription factor activity"/>
    <property type="evidence" value="ECO:0007669"/>
    <property type="project" value="InterPro"/>
</dbReference>
<dbReference type="EMBL" id="RCZP01000066">
    <property type="protein sequence ID" value="TPG41851.1"/>
    <property type="molecule type" value="Genomic_DNA"/>
</dbReference>
<dbReference type="OrthoDB" id="9812268at2"/>
<evidence type="ECO:0000313" key="2">
    <source>
        <dbReference type="EMBL" id="TPG41851.1"/>
    </source>
</evidence>
<dbReference type="InterPro" id="IPR000835">
    <property type="entry name" value="HTH_MarR-typ"/>
</dbReference>
<dbReference type="GO" id="GO:0006950">
    <property type="term" value="P:response to stress"/>
    <property type="evidence" value="ECO:0007669"/>
    <property type="project" value="TreeGrafter"/>
</dbReference>
<proteinExistence type="predicted"/>
<dbReference type="SUPFAM" id="SSF46785">
    <property type="entry name" value="Winged helix' DNA-binding domain"/>
    <property type="match status" value="1"/>
</dbReference>
<dbReference type="InterPro" id="IPR036390">
    <property type="entry name" value="WH_DNA-bd_sf"/>
</dbReference>
<evidence type="ECO:0000313" key="3">
    <source>
        <dbReference type="Proteomes" id="UP000317078"/>
    </source>
</evidence>
<name>A0A502F098_9PROT</name>
<dbReference type="PROSITE" id="PS50995">
    <property type="entry name" value="HTH_MARR_2"/>
    <property type="match status" value="1"/>
</dbReference>
<dbReference type="Proteomes" id="UP000317078">
    <property type="component" value="Unassembled WGS sequence"/>
</dbReference>
<sequence>MSLQGTPDEFVSLLHKTIVALIRRDRPDLMARQLGVFLRVYVYAEPQTGRDLAVALNVHKAAISRALDRLAEEELVCRQPNPADYRSVLAGRTPKGAALFREIRQIMQEAALRE</sequence>
<accession>A0A502F098</accession>
<reference evidence="2 3" key="1">
    <citation type="journal article" date="2019" name="Environ. Microbiol.">
        <title>Species interactions and distinct microbial communities in high Arctic permafrost affected cryosols are associated with the CH4 and CO2 gas fluxes.</title>
        <authorList>
            <person name="Altshuler I."/>
            <person name="Hamel J."/>
            <person name="Turney S."/>
            <person name="Magnuson E."/>
            <person name="Levesque R."/>
            <person name="Greer C."/>
            <person name="Whyte L.G."/>
        </authorList>
    </citation>
    <scope>NUCLEOTIDE SEQUENCE [LARGE SCALE GENOMIC DNA]</scope>
    <source>
        <strain evidence="2 3">S9.3B</strain>
    </source>
</reference>
<evidence type="ECO:0000259" key="1">
    <source>
        <dbReference type="PROSITE" id="PS50995"/>
    </source>
</evidence>
<protein>
    <submittedName>
        <fullName evidence="2">MarR family transcriptional regulator</fullName>
    </submittedName>
</protein>
<feature type="domain" description="HTH marR-type" evidence="1">
    <location>
        <begin position="1"/>
        <end position="114"/>
    </location>
</feature>
<dbReference type="Gene3D" id="1.10.10.10">
    <property type="entry name" value="Winged helix-like DNA-binding domain superfamily/Winged helix DNA-binding domain"/>
    <property type="match status" value="1"/>
</dbReference>
<dbReference type="SMART" id="SM00347">
    <property type="entry name" value="HTH_MARR"/>
    <property type="match status" value="1"/>
</dbReference>
<comment type="caution">
    <text evidence="2">The sequence shown here is derived from an EMBL/GenBank/DDBJ whole genome shotgun (WGS) entry which is preliminary data.</text>
</comment>